<keyword evidence="3" id="KW-0808">Transferase</keyword>
<feature type="domain" description="PASTA" evidence="14">
    <location>
        <begin position="585"/>
        <end position="647"/>
    </location>
</feature>
<dbReference type="Pfam" id="PF00069">
    <property type="entry name" value="Pkinase"/>
    <property type="match status" value="1"/>
</dbReference>
<feature type="region of interest" description="Disordered" evidence="11">
    <location>
        <begin position="645"/>
        <end position="678"/>
    </location>
</feature>
<dbReference type="Proteomes" id="UP000224915">
    <property type="component" value="Unassembled WGS sequence"/>
</dbReference>
<dbReference type="PROSITE" id="PS00108">
    <property type="entry name" value="PROTEIN_KINASE_ST"/>
    <property type="match status" value="1"/>
</dbReference>
<dbReference type="SMART" id="SM00220">
    <property type="entry name" value="S_TKc"/>
    <property type="match status" value="1"/>
</dbReference>
<accession>A0A2A9D5I2</accession>
<evidence type="ECO:0000256" key="11">
    <source>
        <dbReference type="SAM" id="MobiDB-lite"/>
    </source>
</evidence>
<evidence type="ECO:0000256" key="6">
    <source>
        <dbReference type="ARBA" id="ARBA00022777"/>
    </source>
</evidence>
<evidence type="ECO:0000256" key="5">
    <source>
        <dbReference type="ARBA" id="ARBA00022741"/>
    </source>
</evidence>
<dbReference type="FunFam" id="1.10.510.10:FF:000021">
    <property type="entry name" value="Serine/threonine protein kinase"/>
    <property type="match status" value="1"/>
</dbReference>
<keyword evidence="6 15" id="KW-0418">Kinase</keyword>
<keyword evidence="12" id="KW-1133">Transmembrane helix</keyword>
<dbReference type="OrthoDB" id="9762169at2"/>
<keyword evidence="5 10" id="KW-0547">Nucleotide-binding</keyword>
<evidence type="ECO:0000256" key="4">
    <source>
        <dbReference type="ARBA" id="ARBA00022737"/>
    </source>
</evidence>
<dbReference type="PANTHER" id="PTHR43289:SF6">
    <property type="entry name" value="SERINE_THREONINE-PROTEIN KINASE NEKL-3"/>
    <property type="match status" value="1"/>
</dbReference>
<dbReference type="Gene3D" id="1.10.510.10">
    <property type="entry name" value="Transferase(Phosphotransferase) domain 1"/>
    <property type="match status" value="1"/>
</dbReference>
<feature type="domain" description="Protein kinase" evidence="13">
    <location>
        <begin position="13"/>
        <end position="284"/>
    </location>
</feature>
<dbReference type="CDD" id="cd06577">
    <property type="entry name" value="PASTA_pknB"/>
    <property type="match status" value="4"/>
</dbReference>
<evidence type="ECO:0000256" key="12">
    <source>
        <dbReference type="SAM" id="Phobius"/>
    </source>
</evidence>
<comment type="caution">
    <text evidence="15">The sequence shown here is derived from an EMBL/GenBank/DDBJ whole genome shotgun (WGS) entry which is preliminary data.</text>
</comment>
<dbReference type="Gene3D" id="3.30.200.20">
    <property type="entry name" value="Phosphorylase Kinase, domain 1"/>
    <property type="match status" value="1"/>
</dbReference>
<dbReference type="InterPro" id="IPR017441">
    <property type="entry name" value="Protein_kinase_ATP_BS"/>
</dbReference>
<dbReference type="PROSITE" id="PS50011">
    <property type="entry name" value="PROTEIN_KINASE_DOM"/>
    <property type="match status" value="1"/>
</dbReference>
<dbReference type="EMBL" id="PDJD01000001">
    <property type="protein sequence ID" value="PFG21120.1"/>
    <property type="molecule type" value="Genomic_DNA"/>
</dbReference>
<dbReference type="InterPro" id="IPR000719">
    <property type="entry name" value="Prot_kinase_dom"/>
</dbReference>
<keyword evidence="16" id="KW-1185">Reference proteome</keyword>
<evidence type="ECO:0000313" key="15">
    <source>
        <dbReference type="EMBL" id="PFG21120.1"/>
    </source>
</evidence>
<keyword evidence="4" id="KW-0677">Repeat</keyword>
<feature type="transmembrane region" description="Helical" evidence="12">
    <location>
        <begin position="347"/>
        <end position="367"/>
    </location>
</feature>
<dbReference type="SMART" id="SM00740">
    <property type="entry name" value="PASTA"/>
    <property type="match status" value="4"/>
</dbReference>
<keyword evidence="7 10" id="KW-0067">ATP-binding</keyword>
<dbReference type="AlphaFoldDB" id="A0A2A9D5I2"/>
<gene>
    <name evidence="15" type="ORF">ATL40_2740</name>
</gene>
<keyword evidence="2" id="KW-0723">Serine/threonine-protein kinase</keyword>
<feature type="domain" description="PASTA" evidence="14">
    <location>
        <begin position="443"/>
        <end position="514"/>
    </location>
</feature>
<dbReference type="PROSITE" id="PS51178">
    <property type="entry name" value="PASTA"/>
    <property type="match status" value="4"/>
</dbReference>
<dbReference type="PANTHER" id="PTHR43289">
    <property type="entry name" value="MITOGEN-ACTIVATED PROTEIN KINASE KINASE KINASE 20-RELATED"/>
    <property type="match status" value="1"/>
</dbReference>
<dbReference type="GO" id="GO:0045717">
    <property type="term" value="P:negative regulation of fatty acid biosynthetic process"/>
    <property type="evidence" value="ECO:0007669"/>
    <property type="project" value="UniProtKB-ARBA"/>
</dbReference>
<evidence type="ECO:0000256" key="9">
    <source>
        <dbReference type="ARBA" id="ARBA00048679"/>
    </source>
</evidence>
<dbReference type="InterPro" id="IPR011009">
    <property type="entry name" value="Kinase-like_dom_sf"/>
</dbReference>
<comment type="catalytic activity">
    <reaction evidence="9">
        <text>L-seryl-[protein] + ATP = O-phospho-L-seryl-[protein] + ADP + H(+)</text>
        <dbReference type="Rhea" id="RHEA:17989"/>
        <dbReference type="Rhea" id="RHEA-COMP:9863"/>
        <dbReference type="Rhea" id="RHEA-COMP:11604"/>
        <dbReference type="ChEBI" id="CHEBI:15378"/>
        <dbReference type="ChEBI" id="CHEBI:29999"/>
        <dbReference type="ChEBI" id="CHEBI:30616"/>
        <dbReference type="ChEBI" id="CHEBI:83421"/>
        <dbReference type="ChEBI" id="CHEBI:456216"/>
        <dbReference type="EC" id="2.7.11.1"/>
    </reaction>
</comment>
<dbReference type="InterPro" id="IPR005543">
    <property type="entry name" value="PASTA_dom"/>
</dbReference>
<dbReference type="GO" id="GO:0005524">
    <property type="term" value="F:ATP binding"/>
    <property type="evidence" value="ECO:0007669"/>
    <property type="project" value="UniProtKB-UniRule"/>
</dbReference>
<comment type="catalytic activity">
    <reaction evidence="8">
        <text>L-threonyl-[protein] + ATP = O-phospho-L-threonyl-[protein] + ADP + H(+)</text>
        <dbReference type="Rhea" id="RHEA:46608"/>
        <dbReference type="Rhea" id="RHEA-COMP:11060"/>
        <dbReference type="Rhea" id="RHEA-COMP:11605"/>
        <dbReference type="ChEBI" id="CHEBI:15378"/>
        <dbReference type="ChEBI" id="CHEBI:30013"/>
        <dbReference type="ChEBI" id="CHEBI:30616"/>
        <dbReference type="ChEBI" id="CHEBI:61977"/>
        <dbReference type="ChEBI" id="CHEBI:456216"/>
        <dbReference type="EC" id="2.7.11.1"/>
    </reaction>
</comment>
<evidence type="ECO:0000256" key="7">
    <source>
        <dbReference type="ARBA" id="ARBA00022840"/>
    </source>
</evidence>
<dbReference type="EC" id="2.7.11.1" evidence="1"/>
<keyword evidence="12" id="KW-0472">Membrane</keyword>
<keyword evidence="12" id="KW-0812">Transmembrane</keyword>
<sequence>MADSTPRVLAGRYEVGELIGRGGMAEVLIGRDNRLSRRVAIKVLRADLAQDSTFQARFRREAQSAAALNHPAIVSVYDTGEDTQIASDGSEVRVPFIIMEYVEGHTVRDLLRDGAALPLDEAVEITTGVLSALDYSHHAGIIHRDIKPANVMITTAGDVKVMDFGIARAVADSAATMTQTQAVVGTAQYLSPEQARGEVVDARSDVYSTGVLLFELLTGRPPFQGDSPVAVAYQHVRENPPTPSSIAPDVPEELDRITLKSLAKDKTIRYQSAEEMRADLNAAVRGGVVGAPAVGVIAASNAAANAAQRGAPTELLSATPASTGTTSTAIPAVPEAEEVEEKRGRGWIWALAIIAVLLIGGIIWAAFLRGDGREDVAVPEVVGLTQTEAESELTEVDLVPVIQTEASSEVQEGYVISTDPEAGVVVQVGGSASGEVTVVVSAGPDAIEMPDVIDEEQADAERTVREAGLTPVIETEASADVEEGRVISTDPAPGDAVEVTADGSAPEVTLVVSAGPDSLEVPDVIGMTVEQATNALEAAGFQGYTTLVTEVNVPGYSAGEVVSIDPGVGSSAEVNQSFRIEVASGSVPVPNLEGLTQEEANSALRDAGLNGNFQQIPQDEVPAGTVWDWDPKGTVEQGTTITVYIATEPEPEPSESETTTEPPDDDGGDGDGGGEGDG</sequence>
<dbReference type="FunFam" id="3.30.200.20:FF:000035">
    <property type="entry name" value="Serine/threonine protein kinase Stk1"/>
    <property type="match status" value="1"/>
</dbReference>
<name>A0A2A9D5I2_9MICO</name>
<evidence type="ECO:0000256" key="2">
    <source>
        <dbReference type="ARBA" id="ARBA00022527"/>
    </source>
</evidence>
<evidence type="ECO:0000256" key="3">
    <source>
        <dbReference type="ARBA" id="ARBA00022679"/>
    </source>
</evidence>
<feature type="compositionally biased region" description="Acidic residues" evidence="11">
    <location>
        <begin position="662"/>
        <end position="678"/>
    </location>
</feature>
<reference evidence="15 16" key="1">
    <citation type="submission" date="2017-10" db="EMBL/GenBank/DDBJ databases">
        <title>Sequencing the genomes of 1000 actinobacteria strains.</title>
        <authorList>
            <person name="Klenk H.-P."/>
        </authorList>
    </citation>
    <scope>NUCLEOTIDE SEQUENCE [LARGE SCALE GENOMIC DNA]</scope>
    <source>
        <strain evidence="15 16">DSM 21801</strain>
    </source>
</reference>
<evidence type="ECO:0000259" key="13">
    <source>
        <dbReference type="PROSITE" id="PS50011"/>
    </source>
</evidence>
<evidence type="ECO:0000259" key="14">
    <source>
        <dbReference type="PROSITE" id="PS51178"/>
    </source>
</evidence>
<evidence type="ECO:0000256" key="10">
    <source>
        <dbReference type="PROSITE-ProRule" id="PRU10141"/>
    </source>
</evidence>
<dbReference type="PROSITE" id="PS00107">
    <property type="entry name" value="PROTEIN_KINASE_ATP"/>
    <property type="match status" value="1"/>
</dbReference>
<evidence type="ECO:0000313" key="16">
    <source>
        <dbReference type="Proteomes" id="UP000224915"/>
    </source>
</evidence>
<dbReference type="GO" id="GO:0004674">
    <property type="term" value="F:protein serine/threonine kinase activity"/>
    <property type="evidence" value="ECO:0007669"/>
    <property type="project" value="UniProtKB-KW"/>
</dbReference>
<dbReference type="RefSeq" id="WP_098470004.1">
    <property type="nucleotide sequence ID" value="NZ_PDJD01000001.1"/>
</dbReference>
<evidence type="ECO:0000256" key="8">
    <source>
        <dbReference type="ARBA" id="ARBA00047899"/>
    </source>
</evidence>
<dbReference type="InterPro" id="IPR008271">
    <property type="entry name" value="Ser/Thr_kinase_AS"/>
</dbReference>
<dbReference type="SUPFAM" id="SSF56112">
    <property type="entry name" value="Protein kinase-like (PK-like)"/>
    <property type="match status" value="1"/>
</dbReference>
<feature type="domain" description="PASTA" evidence="14">
    <location>
        <begin position="515"/>
        <end position="584"/>
    </location>
</feature>
<dbReference type="NCBIfam" id="NF033483">
    <property type="entry name" value="PknB_PASTA_kin"/>
    <property type="match status" value="1"/>
</dbReference>
<dbReference type="Pfam" id="PF03793">
    <property type="entry name" value="PASTA"/>
    <property type="match status" value="4"/>
</dbReference>
<proteinExistence type="predicted"/>
<feature type="domain" description="PASTA" evidence="14">
    <location>
        <begin position="372"/>
        <end position="442"/>
    </location>
</feature>
<dbReference type="CDD" id="cd14014">
    <property type="entry name" value="STKc_PknB_like"/>
    <property type="match status" value="1"/>
</dbReference>
<evidence type="ECO:0000256" key="1">
    <source>
        <dbReference type="ARBA" id="ARBA00012513"/>
    </source>
</evidence>
<dbReference type="Gene3D" id="3.30.10.20">
    <property type="match status" value="4"/>
</dbReference>
<feature type="binding site" evidence="10">
    <location>
        <position position="42"/>
    </location>
    <ligand>
        <name>ATP</name>
        <dbReference type="ChEBI" id="CHEBI:30616"/>
    </ligand>
</feature>
<protein>
    <recommendedName>
        <fullName evidence="1">non-specific serine/threonine protein kinase</fullName>
        <ecNumber evidence="1">2.7.11.1</ecNumber>
    </recommendedName>
</protein>
<organism evidence="15 16">
    <name type="scientific">Serinibacter salmoneus</name>
    <dbReference type="NCBI Taxonomy" id="556530"/>
    <lineage>
        <taxon>Bacteria</taxon>
        <taxon>Bacillati</taxon>
        <taxon>Actinomycetota</taxon>
        <taxon>Actinomycetes</taxon>
        <taxon>Micrococcales</taxon>
        <taxon>Beutenbergiaceae</taxon>
        <taxon>Serinibacter</taxon>
    </lineage>
</organism>